<evidence type="ECO:0000313" key="1">
    <source>
        <dbReference type="EMBL" id="PTQ33761.1"/>
    </source>
</evidence>
<dbReference type="EMBL" id="KZ772758">
    <property type="protein sequence ID" value="PTQ33761.1"/>
    <property type="molecule type" value="Genomic_DNA"/>
</dbReference>
<reference evidence="2" key="1">
    <citation type="journal article" date="2017" name="Cell">
        <title>Insights into land plant evolution garnered from the Marchantia polymorpha genome.</title>
        <authorList>
            <person name="Bowman J.L."/>
            <person name="Kohchi T."/>
            <person name="Yamato K.T."/>
            <person name="Jenkins J."/>
            <person name="Shu S."/>
            <person name="Ishizaki K."/>
            <person name="Yamaoka S."/>
            <person name="Nishihama R."/>
            <person name="Nakamura Y."/>
            <person name="Berger F."/>
            <person name="Adam C."/>
            <person name="Aki S.S."/>
            <person name="Althoff F."/>
            <person name="Araki T."/>
            <person name="Arteaga-Vazquez M.A."/>
            <person name="Balasubrmanian S."/>
            <person name="Barry K."/>
            <person name="Bauer D."/>
            <person name="Boehm C.R."/>
            <person name="Briginshaw L."/>
            <person name="Caballero-Perez J."/>
            <person name="Catarino B."/>
            <person name="Chen F."/>
            <person name="Chiyoda S."/>
            <person name="Chovatia M."/>
            <person name="Davies K.M."/>
            <person name="Delmans M."/>
            <person name="Demura T."/>
            <person name="Dierschke T."/>
            <person name="Dolan L."/>
            <person name="Dorantes-Acosta A.E."/>
            <person name="Eklund D.M."/>
            <person name="Florent S.N."/>
            <person name="Flores-Sandoval E."/>
            <person name="Fujiyama A."/>
            <person name="Fukuzawa H."/>
            <person name="Galik B."/>
            <person name="Grimanelli D."/>
            <person name="Grimwood J."/>
            <person name="Grossniklaus U."/>
            <person name="Hamada T."/>
            <person name="Haseloff J."/>
            <person name="Hetherington A.J."/>
            <person name="Higo A."/>
            <person name="Hirakawa Y."/>
            <person name="Hundley H.N."/>
            <person name="Ikeda Y."/>
            <person name="Inoue K."/>
            <person name="Inoue S.I."/>
            <person name="Ishida S."/>
            <person name="Jia Q."/>
            <person name="Kakita M."/>
            <person name="Kanazawa T."/>
            <person name="Kawai Y."/>
            <person name="Kawashima T."/>
            <person name="Kennedy M."/>
            <person name="Kinose K."/>
            <person name="Kinoshita T."/>
            <person name="Kohara Y."/>
            <person name="Koide E."/>
            <person name="Komatsu K."/>
            <person name="Kopischke S."/>
            <person name="Kubo M."/>
            <person name="Kyozuka J."/>
            <person name="Lagercrantz U."/>
            <person name="Lin S.S."/>
            <person name="Lindquist E."/>
            <person name="Lipzen A.M."/>
            <person name="Lu C.W."/>
            <person name="De Luna E."/>
            <person name="Martienssen R.A."/>
            <person name="Minamino N."/>
            <person name="Mizutani M."/>
            <person name="Mizutani M."/>
            <person name="Mochizuki N."/>
            <person name="Monte I."/>
            <person name="Mosher R."/>
            <person name="Nagasaki H."/>
            <person name="Nakagami H."/>
            <person name="Naramoto S."/>
            <person name="Nishitani K."/>
            <person name="Ohtani M."/>
            <person name="Okamoto T."/>
            <person name="Okumura M."/>
            <person name="Phillips J."/>
            <person name="Pollak B."/>
            <person name="Reinders A."/>
            <person name="Rovekamp M."/>
            <person name="Sano R."/>
            <person name="Sawa S."/>
            <person name="Schmid M.W."/>
            <person name="Shirakawa M."/>
            <person name="Solano R."/>
            <person name="Spunde A."/>
            <person name="Suetsugu N."/>
            <person name="Sugano S."/>
            <person name="Sugiyama A."/>
            <person name="Sun R."/>
            <person name="Suzuki Y."/>
            <person name="Takenaka M."/>
            <person name="Takezawa D."/>
            <person name="Tomogane H."/>
            <person name="Tsuzuki M."/>
            <person name="Ueda T."/>
            <person name="Umeda M."/>
            <person name="Ward J.M."/>
            <person name="Watanabe Y."/>
            <person name="Yazaki K."/>
            <person name="Yokoyama R."/>
            <person name="Yoshitake Y."/>
            <person name="Yotsui I."/>
            <person name="Zachgo S."/>
            <person name="Schmutz J."/>
        </authorList>
    </citation>
    <scope>NUCLEOTIDE SEQUENCE [LARGE SCALE GENOMIC DNA]</scope>
    <source>
        <strain evidence="2">Tak-1</strain>
    </source>
</reference>
<protein>
    <submittedName>
        <fullName evidence="1">Uncharacterized protein</fullName>
    </submittedName>
</protein>
<keyword evidence="2" id="KW-1185">Reference proteome</keyword>
<dbReference type="AlphaFoldDB" id="A0A2R6WIW1"/>
<gene>
    <name evidence="1" type="ORF">MARPO_0086s0076</name>
</gene>
<organism evidence="1 2">
    <name type="scientific">Marchantia polymorpha</name>
    <name type="common">Common liverwort</name>
    <name type="synonym">Marchantia aquatica</name>
    <dbReference type="NCBI Taxonomy" id="3197"/>
    <lineage>
        <taxon>Eukaryota</taxon>
        <taxon>Viridiplantae</taxon>
        <taxon>Streptophyta</taxon>
        <taxon>Embryophyta</taxon>
        <taxon>Marchantiophyta</taxon>
        <taxon>Marchantiopsida</taxon>
        <taxon>Marchantiidae</taxon>
        <taxon>Marchantiales</taxon>
        <taxon>Marchantiaceae</taxon>
        <taxon>Marchantia</taxon>
    </lineage>
</organism>
<name>A0A2R6WIW1_MARPO</name>
<sequence>MWLRRFTTEGNRVKSLLDVHVAKRQAVVKCGECRNTLEMFEMYTRTLHMQRRAVRPCVQLLNQRSSRFT</sequence>
<dbReference type="Proteomes" id="UP000244005">
    <property type="component" value="Unassembled WGS sequence"/>
</dbReference>
<accession>A0A2R6WIW1</accession>
<dbReference type="Gramene" id="Mp5g08720.1">
    <property type="protein sequence ID" value="Mp5g08720.1.cds"/>
    <property type="gene ID" value="Mp5g08720"/>
</dbReference>
<proteinExistence type="predicted"/>
<evidence type="ECO:0000313" key="2">
    <source>
        <dbReference type="Proteomes" id="UP000244005"/>
    </source>
</evidence>